<organism evidence="1 2">
    <name type="scientific">Megaselia scalaris</name>
    <name type="common">Humpbacked fly</name>
    <name type="synonym">Phora scalaris</name>
    <dbReference type="NCBI Taxonomy" id="36166"/>
    <lineage>
        <taxon>Eukaryota</taxon>
        <taxon>Metazoa</taxon>
        <taxon>Ecdysozoa</taxon>
        <taxon>Arthropoda</taxon>
        <taxon>Hexapoda</taxon>
        <taxon>Insecta</taxon>
        <taxon>Pterygota</taxon>
        <taxon>Neoptera</taxon>
        <taxon>Endopterygota</taxon>
        <taxon>Diptera</taxon>
        <taxon>Brachycera</taxon>
        <taxon>Muscomorpha</taxon>
        <taxon>Platypezoidea</taxon>
        <taxon>Phoridae</taxon>
        <taxon>Megaseliini</taxon>
        <taxon>Megaselia</taxon>
    </lineage>
</organism>
<dbReference type="EMBL" id="CAQQ02150656">
    <property type="status" value="NOT_ANNOTATED_CDS"/>
    <property type="molecule type" value="Genomic_DNA"/>
</dbReference>
<reference evidence="1" key="2">
    <citation type="submission" date="2015-06" db="UniProtKB">
        <authorList>
            <consortium name="EnsemblMetazoa"/>
        </authorList>
    </citation>
    <scope>IDENTIFICATION</scope>
</reference>
<dbReference type="Pfam" id="PF02958">
    <property type="entry name" value="EcKL"/>
    <property type="match status" value="1"/>
</dbReference>
<dbReference type="PANTHER" id="PTHR11012:SF56">
    <property type="entry name" value="CHK KINASE-LIKE DOMAIN-CONTAINING PROTEIN-RELATED"/>
    <property type="match status" value="1"/>
</dbReference>
<sequence length="128" mass="15309">MSYYGSPGLDLNFFFNTSVQLSVLKDKRTSLEEEYYNQLQMSLKKLDFDRIPTLKAIQQEILDKEFYGFWAMVQSFPMTSFSRDDTNIELYNDMNEIHLKRKMMFSSNRMTDTLKYSLLRFDELGIFN</sequence>
<evidence type="ECO:0000313" key="1">
    <source>
        <dbReference type="EnsemblMetazoa" id="MESCA005049-PA"/>
    </source>
</evidence>
<dbReference type="EnsemblMetazoa" id="MESCA005049-RA">
    <property type="protein sequence ID" value="MESCA005049-PA"/>
    <property type="gene ID" value="MESCA005049"/>
</dbReference>
<dbReference type="Proteomes" id="UP000015102">
    <property type="component" value="Unassembled WGS sequence"/>
</dbReference>
<keyword evidence="2" id="KW-1185">Reference proteome</keyword>
<reference evidence="2" key="1">
    <citation type="submission" date="2013-02" db="EMBL/GenBank/DDBJ databases">
        <authorList>
            <person name="Hughes D."/>
        </authorList>
    </citation>
    <scope>NUCLEOTIDE SEQUENCE</scope>
    <source>
        <strain>Durham</strain>
        <strain evidence="2">NC isolate 2 -- Noor lab</strain>
    </source>
</reference>
<dbReference type="HOGENOM" id="CLU_1962110_0_0_1"/>
<name>T1GNA5_MEGSC</name>
<dbReference type="InterPro" id="IPR004119">
    <property type="entry name" value="EcKL"/>
</dbReference>
<dbReference type="PANTHER" id="PTHR11012">
    <property type="entry name" value="PROTEIN KINASE-LIKE DOMAIN-CONTAINING"/>
    <property type="match status" value="1"/>
</dbReference>
<dbReference type="AlphaFoldDB" id="T1GNA5"/>
<accession>T1GNA5</accession>
<protein>
    <submittedName>
        <fullName evidence="1">Uncharacterized protein</fullName>
    </submittedName>
</protein>
<proteinExistence type="predicted"/>
<dbReference type="EMBL" id="CAQQ02150655">
    <property type="status" value="NOT_ANNOTATED_CDS"/>
    <property type="molecule type" value="Genomic_DNA"/>
</dbReference>
<evidence type="ECO:0000313" key="2">
    <source>
        <dbReference type="Proteomes" id="UP000015102"/>
    </source>
</evidence>